<evidence type="ECO:0000313" key="4">
    <source>
        <dbReference type="Proteomes" id="UP000182761"/>
    </source>
</evidence>
<sequence length="177" mass="20412">MKFKLLIMAAFCILLSSCALTTSYDFDKTVNFSNYNSFTIYQQGIDKLKLNDIDKSRIIRALEQQLKSKGLTESTNGDLIVNVLASSKKVINVDNDPYWNGPWGWGYYWAPSSTVYESREGKLTFHLVDSKKNILVWEGMVDGFDVGNIRNKDEQISKAIQKIFNYYPPRKKDNSYY</sequence>
<dbReference type="Pfam" id="PF13590">
    <property type="entry name" value="DUF4136"/>
    <property type="match status" value="1"/>
</dbReference>
<feature type="signal peptide" evidence="1">
    <location>
        <begin position="1"/>
        <end position="21"/>
    </location>
</feature>
<keyword evidence="1" id="KW-0732">Signal</keyword>
<gene>
    <name evidence="3" type="ORF">Ga0061079_10564</name>
</gene>
<dbReference type="Gene3D" id="3.30.160.670">
    <property type="match status" value="1"/>
</dbReference>
<dbReference type="Proteomes" id="UP000182761">
    <property type="component" value="Unassembled WGS sequence"/>
</dbReference>
<evidence type="ECO:0000259" key="2">
    <source>
        <dbReference type="Pfam" id="PF13590"/>
    </source>
</evidence>
<dbReference type="PROSITE" id="PS51257">
    <property type="entry name" value="PROKAR_LIPOPROTEIN"/>
    <property type="match status" value="1"/>
</dbReference>
<dbReference type="InterPro" id="IPR025411">
    <property type="entry name" value="DUF4136"/>
</dbReference>
<protein>
    <recommendedName>
        <fullName evidence="2">DUF4136 domain-containing protein</fullName>
    </recommendedName>
</protein>
<name>A0A0X3APY6_9FLAO</name>
<organism evidence="3 4">
    <name type="scientific">Apibacter mensalis</name>
    <dbReference type="NCBI Taxonomy" id="1586267"/>
    <lineage>
        <taxon>Bacteria</taxon>
        <taxon>Pseudomonadati</taxon>
        <taxon>Bacteroidota</taxon>
        <taxon>Flavobacteriia</taxon>
        <taxon>Flavobacteriales</taxon>
        <taxon>Weeksellaceae</taxon>
        <taxon>Apibacter</taxon>
    </lineage>
</organism>
<dbReference type="OrthoDB" id="5432251at2"/>
<dbReference type="STRING" id="1586267.GCA_001418685_00949"/>
<evidence type="ECO:0000313" key="3">
    <source>
        <dbReference type="EMBL" id="CVK16105.1"/>
    </source>
</evidence>
<feature type="chain" id="PRO_5007049797" description="DUF4136 domain-containing protein" evidence="1">
    <location>
        <begin position="22"/>
        <end position="177"/>
    </location>
</feature>
<dbReference type="AlphaFoldDB" id="A0A0X3APY6"/>
<evidence type="ECO:0000256" key="1">
    <source>
        <dbReference type="SAM" id="SignalP"/>
    </source>
</evidence>
<proteinExistence type="predicted"/>
<keyword evidence="4" id="KW-1185">Reference proteome</keyword>
<dbReference type="EMBL" id="FCOR01000005">
    <property type="protein sequence ID" value="CVK16105.1"/>
    <property type="molecule type" value="Genomic_DNA"/>
</dbReference>
<feature type="domain" description="DUF4136" evidence="2">
    <location>
        <begin position="23"/>
        <end position="169"/>
    </location>
</feature>
<accession>A0A0X3APY6</accession>
<reference evidence="3 4" key="1">
    <citation type="submission" date="2016-01" db="EMBL/GenBank/DDBJ databases">
        <authorList>
            <person name="McClelland M."/>
            <person name="Jain A."/>
            <person name="Saraogi P."/>
            <person name="Mendelson R."/>
            <person name="Westerman R."/>
            <person name="SanMiguel P."/>
            <person name="Csonka L."/>
        </authorList>
    </citation>
    <scope>NUCLEOTIDE SEQUENCE [LARGE SCALE GENOMIC DNA]</scope>
    <source>
        <strain evidence="3 4">R-53146</strain>
    </source>
</reference>
<dbReference type="RefSeq" id="WP_055425317.1">
    <property type="nucleotide sequence ID" value="NZ_FCOR01000005.1"/>
</dbReference>